<accession>A0A4Y8IMI9</accession>
<reference evidence="1 2" key="1">
    <citation type="submission" date="2019-03" db="EMBL/GenBank/DDBJ databases">
        <authorList>
            <person name="He R.-H."/>
        </authorList>
    </citation>
    <scope>NUCLEOTIDE SEQUENCE [LARGE SCALE GENOMIC DNA]</scope>
    <source>
        <strain evidence="2">SH 714</strain>
    </source>
</reference>
<keyword evidence="2" id="KW-1185">Reference proteome</keyword>
<name>A0A4Y8IMI9_9BACI</name>
<evidence type="ECO:0000313" key="2">
    <source>
        <dbReference type="Proteomes" id="UP000297975"/>
    </source>
</evidence>
<dbReference type="RefSeq" id="WP_134340092.1">
    <property type="nucleotide sequence ID" value="NZ_SOPW01000008.1"/>
</dbReference>
<evidence type="ECO:0000313" key="1">
    <source>
        <dbReference type="EMBL" id="TFB21428.1"/>
    </source>
</evidence>
<organism evidence="1 2">
    <name type="scientific">Filobacillus milosensis</name>
    <dbReference type="NCBI Taxonomy" id="94137"/>
    <lineage>
        <taxon>Bacteria</taxon>
        <taxon>Bacillati</taxon>
        <taxon>Bacillota</taxon>
        <taxon>Bacilli</taxon>
        <taxon>Bacillales</taxon>
        <taxon>Bacillaceae</taxon>
        <taxon>Filobacillus</taxon>
    </lineage>
</organism>
<comment type="caution">
    <text evidence="1">The sequence shown here is derived from an EMBL/GenBank/DDBJ whole genome shotgun (WGS) entry which is preliminary data.</text>
</comment>
<dbReference type="OrthoDB" id="2964259at2"/>
<proteinExistence type="predicted"/>
<protein>
    <submittedName>
        <fullName evidence="1">Uncharacterized protein</fullName>
    </submittedName>
</protein>
<dbReference type="AlphaFoldDB" id="A0A4Y8IMI9"/>
<sequence>MEFKNAGYFMHIQPNDNKEMLDYEYAIKCNAALMKGIFVKSKFEYSNHKHTLRKYLNELESQGIKSVIIHDILTLLDEEIMRYFIERKFNIVVVNLYLNKGYCTITERIPTDFYDLNKDCFNDIEKIKAYKQAIKEGKVDKGLQRNIMKLLKYFEPQVSSTSNV</sequence>
<gene>
    <name evidence="1" type="ORF">E3U55_08950</name>
</gene>
<dbReference type="Proteomes" id="UP000297975">
    <property type="component" value="Unassembled WGS sequence"/>
</dbReference>
<dbReference type="EMBL" id="SOPW01000008">
    <property type="protein sequence ID" value="TFB21428.1"/>
    <property type="molecule type" value="Genomic_DNA"/>
</dbReference>